<proteinExistence type="predicted"/>
<accession>A0AB39YQA0</accession>
<gene>
    <name evidence="2" type="ORF">ABQM86_04145</name>
</gene>
<reference evidence="2" key="1">
    <citation type="submission" date="2024-07" db="EMBL/GenBank/DDBJ databases">
        <authorList>
            <person name="Li J."/>
            <person name="Wei H."/>
            <person name="Ma J."/>
        </authorList>
    </citation>
    <scope>NUCLEOTIDE SEQUENCE</scope>
    <source>
        <strain evidence="2">AMU7</strain>
    </source>
</reference>
<feature type="region of interest" description="Disordered" evidence="1">
    <location>
        <begin position="43"/>
        <end position="63"/>
    </location>
</feature>
<organism evidence="2">
    <name type="scientific">Paenarthrobacter sp. AMU7</name>
    <dbReference type="NCBI Taxonomy" id="3162492"/>
    <lineage>
        <taxon>Bacteria</taxon>
        <taxon>Bacillati</taxon>
        <taxon>Actinomycetota</taxon>
        <taxon>Actinomycetes</taxon>
        <taxon>Micrococcales</taxon>
        <taxon>Micrococcaceae</taxon>
        <taxon>Paenarthrobacter</taxon>
    </lineage>
</organism>
<protein>
    <submittedName>
        <fullName evidence="2">Uncharacterized protein</fullName>
    </submittedName>
</protein>
<dbReference type="EMBL" id="CP165735">
    <property type="protein sequence ID" value="XDV72380.1"/>
    <property type="molecule type" value="Genomic_DNA"/>
</dbReference>
<dbReference type="InterPro" id="IPR006311">
    <property type="entry name" value="TAT_signal"/>
</dbReference>
<sequence length="63" mass="6258">MNPTPSPYLSRRSILRLIPAAAVAGTAVVLSAKEAMAKGPAQQVPATGGAQAAPGHRGIIGVL</sequence>
<evidence type="ECO:0000256" key="1">
    <source>
        <dbReference type="SAM" id="MobiDB-lite"/>
    </source>
</evidence>
<dbReference type="RefSeq" id="WP_280626588.1">
    <property type="nucleotide sequence ID" value="NZ_CP165735.1"/>
</dbReference>
<evidence type="ECO:0000313" key="2">
    <source>
        <dbReference type="EMBL" id="XDV72380.1"/>
    </source>
</evidence>
<dbReference type="PROSITE" id="PS51318">
    <property type="entry name" value="TAT"/>
    <property type="match status" value="1"/>
</dbReference>
<name>A0AB39YQA0_9MICC</name>
<dbReference type="AlphaFoldDB" id="A0AB39YQA0"/>